<dbReference type="Pfam" id="PF13185">
    <property type="entry name" value="GAF_2"/>
    <property type="match status" value="1"/>
</dbReference>
<dbReference type="Pfam" id="PF01590">
    <property type="entry name" value="GAF"/>
    <property type="match status" value="1"/>
</dbReference>
<gene>
    <name evidence="4" type="ORF">GCM10012284_53000</name>
</gene>
<dbReference type="InterPro" id="IPR013656">
    <property type="entry name" value="PAS_4"/>
</dbReference>
<comment type="caution">
    <text evidence="4">The sequence shown here is derived from an EMBL/GenBank/DDBJ whole genome shotgun (WGS) entry which is preliminary data.</text>
</comment>
<dbReference type="InterPro" id="IPR029016">
    <property type="entry name" value="GAF-like_dom_sf"/>
</dbReference>
<dbReference type="SUPFAM" id="SSF81606">
    <property type="entry name" value="PP2C-like"/>
    <property type="match status" value="1"/>
</dbReference>
<proteinExistence type="predicted"/>
<reference evidence="4" key="1">
    <citation type="journal article" date="2014" name="Int. J. Syst. Evol. Microbiol.">
        <title>Complete genome sequence of Corynebacterium casei LMG S-19264T (=DSM 44701T), isolated from a smear-ripened cheese.</title>
        <authorList>
            <consortium name="US DOE Joint Genome Institute (JGI-PGF)"/>
            <person name="Walter F."/>
            <person name="Albersmeier A."/>
            <person name="Kalinowski J."/>
            <person name="Ruckert C."/>
        </authorList>
    </citation>
    <scope>NUCLEOTIDE SEQUENCE</scope>
    <source>
        <strain evidence="4">CGMCC 4.7299</strain>
    </source>
</reference>
<dbReference type="PANTHER" id="PTHR43156:SF2">
    <property type="entry name" value="STAGE II SPORULATION PROTEIN E"/>
    <property type="match status" value="1"/>
</dbReference>
<dbReference type="Pfam" id="PF08448">
    <property type="entry name" value="PAS_4"/>
    <property type="match status" value="1"/>
</dbReference>
<dbReference type="InterPro" id="IPR052016">
    <property type="entry name" value="Bact_Sigma-Reg"/>
</dbReference>
<dbReference type="Gene3D" id="3.60.40.10">
    <property type="entry name" value="PPM-type phosphatase domain"/>
    <property type="match status" value="1"/>
</dbReference>
<feature type="domain" description="GAF" evidence="2">
    <location>
        <begin position="339"/>
        <end position="479"/>
    </location>
</feature>
<evidence type="ECO:0000259" key="3">
    <source>
        <dbReference type="SMART" id="SM00331"/>
    </source>
</evidence>
<dbReference type="Gene3D" id="3.30.450.20">
    <property type="entry name" value="PAS domain"/>
    <property type="match status" value="1"/>
</dbReference>
<dbReference type="SMART" id="SM00331">
    <property type="entry name" value="PP2C_SIG"/>
    <property type="match status" value="1"/>
</dbReference>
<dbReference type="RefSeq" id="WP_189082039.1">
    <property type="nucleotide sequence ID" value="NZ_BMMX01000037.1"/>
</dbReference>
<sequence length="724" mass="77385">MTAVSPRPNPLIPLLDGDLRALFGQSTAVFASLSGSAHVVEAANPAFFAAIGGPERTRTGEALAELMPELEEQGIIGLLDDVFRSGRPYTARDARVVLGTGPAAREAFFDFTYEPRRDPTGAVAGIRVIGVETTQSKHAQLLMAEQRALLEQIVRQAPLAEILDGMARAIEALAPDQVLVSVLLADRDGTHLRHGAAPSLPAFYNEAIDGIATGEGIGSCGTAAHRRQTVTVSDIATDPLWVDFRELAARAGLAACWSTPLIGRDGAVLDTFAMYHRTPRSPRDNDLALARVFADTAVLAIERHRIEEAKAAAEADLSFLLTASTELGADLDYLQTLQRLATACSPVLAPLAIVDIVDGPKIRRVATAAPTAREEDLLAGHLPDFDGPDSHVSHVSHVLASSAVETGDQIPADRGPWRQLGVTAYLCVPLLDRGQAFGVLTLLTTGDRPFDRHTIALTEDLARRAALAVHNSRQYTERAAMARDLQAGLLPPQLPPIPRLDVAAHYRPAGEGLDVGGDFYDLFPLADNQWAFILGDVCGRGALAAATTATVRHTARAVAPLLPKPDMVVRAINRALLDRPNAQLAGFVTLVYGRLQPTTAGIDIELVRAGHTLPLLLDRQHTVRPIDAAGALLGVTGTTPPTTRSLRLRPGESLVLYTDGLTEVRNRDGEQFGDRRLVEVLEGMRPSRGAAEIVDRLTASVRDFARGKPADDDQALLVLTATAD</sequence>
<dbReference type="SUPFAM" id="SSF55781">
    <property type="entry name" value="GAF domain-like"/>
    <property type="match status" value="2"/>
</dbReference>
<dbReference type="InterPro" id="IPR036457">
    <property type="entry name" value="PPM-type-like_dom_sf"/>
</dbReference>
<evidence type="ECO:0000313" key="4">
    <source>
        <dbReference type="EMBL" id="GGL11668.1"/>
    </source>
</evidence>
<dbReference type="GO" id="GO:0016791">
    <property type="term" value="F:phosphatase activity"/>
    <property type="evidence" value="ECO:0007669"/>
    <property type="project" value="TreeGrafter"/>
</dbReference>
<evidence type="ECO:0000313" key="5">
    <source>
        <dbReference type="Proteomes" id="UP000656042"/>
    </source>
</evidence>
<evidence type="ECO:0008006" key="6">
    <source>
        <dbReference type="Google" id="ProtNLM"/>
    </source>
</evidence>
<dbReference type="Gene3D" id="3.30.450.40">
    <property type="match status" value="2"/>
</dbReference>
<name>A0A8J3FRH2_9ACTN</name>
<feature type="domain" description="PPM-type phosphatase" evidence="3">
    <location>
        <begin position="500"/>
        <end position="721"/>
    </location>
</feature>
<reference evidence="4" key="2">
    <citation type="submission" date="2020-09" db="EMBL/GenBank/DDBJ databases">
        <authorList>
            <person name="Sun Q."/>
            <person name="Zhou Y."/>
        </authorList>
    </citation>
    <scope>NUCLEOTIDE SEQUENCE</scope>
    <source>
        <strain evidence="4">CGMCC 4.7299</strain>
    </source>
</reference>
<dbReference type="PANTHER" id="PTHR43156">
    <property type="entry name" value="STAGE II SPORULATION PROTEIN E-RELATED"/>
    <property type="match status" value="1"/>
</dbReference>
<dbReference type="AlphaFoldDB" id="A0A8J3FRH2"/>
<feature type="domain" description="GAF" evidence="2">
    <location>
        <begin position="158"/>
        <end position="311"/>
    </location>
</feature>
<dbReference type="InterPro" id="IPR001932">
    <property type="entry name" value="PPM-type_phosphatase-like_dom"/>
</dbReference>
<evidence type="ECO:0000259" key="2">
    <source>
        <dbReference type="SMART" id="SM00065"/>
    </source>
</evidence>
<dbReference type="InterPro" id="IPR003018">
    <property type="entry name" value="GAF"/>
</dbReference>
<keyword evidence="5" id="KW-1185">Reference proteome</keyword>
<protein>
    <recommendedName>
        <fullName evidence="6">Serine phosphatase RsbU, regulator of sigma subunit</fullName>
    </recommendedName>
</protein>
<keyword evidence="1" id="KW-0378">Hydrolase</keyword>
<organism evidence="4 5">
    <name type="scientific">Mangrovihabitans endophyticus</name>
    <dbReference type="NCBI Taxonomy" id="1751298"/>
    <lineage>
        <taxon>Bacteria</taxon>
        <taxon>Bacillati</taxon>
        <taxon>Actinomycetota</taxon>
        <taxon>Actinomycetes</taxon>
        <taxon>Micromonosporales</taxon>
        <taxon>Micromonosporaceae</taxon>
        <taxon>Mangrovihabitans</taxon>
    </lineage>
</organism>
<dbReference type="SMART" id="SM00065">
    <property type="entry name" value="GAF"/>
    <property type="match status" value="2"/>
</dbReference>
<dbReference type="Pfam" id="PF07228">
    <property type="entry name" value="SpoIIE"/>
    <property type="match status" value="1"/>
</dbReference>
<dbReference type="EMBL" id="BMMX01000037">
    <property type="protein sequence ID" value="GGL11668.1"/>
    <property type="molecule type" value="Genomic_DNA"/>
</dbReference>
<accession>A0A8J3FRH2</accession>
<evidence type="ECO:0000256" key="1">
    <source>
        <dbReference type="ARBA" id="ARBA00022801"/>
    </source>
</evidence>
<dbReference type="Proteomes" id="UP000656042">
    <property type="component" value="Unassembled WGS sequence"/>
</dbReference>